<evidence type="ECO:0000259" key="2">
    <source>
        <dbReference type="Pfam" id="PF02481"/>
    </source>
</evidence>
<comment type="similarity">
    <text evidence="1">Belongs to the DprA/Smf family.</text>
</comment>
<evidence type="ECO:0000313" key="4">
    <source>
        <dbReference type="EMBL" id="HER43380.1"/>
    </source>
</evidence>
<comment type="caution">
    <text evidence="4">The sequence shown here is derived from an EMBL/GenBank/DDBJ whole genome shotgun (WGS) entry which is preliminary data.</text>
</comment>
<evidence type="ECO:0000256" key="1">
    <source>
        <dbReference type="ARBA" id="ARBA00006525"/>
    </source>
</evidence>
<dbReference type="Gene3D" id="1.10.10.10">
    <property type="entry name" value="Winged helix-like DNA-binding domain superfamily/Winged helix DNA-binding domain"/>
    <property type="match status" value="1"/>
</dbReference>
<gene>
    <name evidence="4" type="primary">dprA</name>
    <name evidence="4" type="ORF">ENO08_02865</name>
</gene>
<dbReference type="PANTHER" id="PTHR43022:SF1">
    <property type="entry name" value="PROTEIN SMF"/>
    <property type="match status" value="1"/>
</dbReference>
<dbReference type="SUPFAM" id="SSF102405">
    <property type="entry name" value="MCP/YpsA-like"/>
    <property type="match status" value="1"/>
</dbReference>
<sequence>MMTCSRASILWLRLLSIRNIPPSRWVPVVLRIGVEESAARLESENGRTGLARELGKRPDRPREAFVRGQLSKLEKEGARLVSISEADYPSLLREIHDPPPLLYLRGDPSILGLPAICIVGSRSAGRRGILTARSLAAGLSARGLLVVSGLARGIDGAAHEGALEGGGATCAVLGSGLDVCYPPENVPLAERIERQGAVVSELPFGTPPLRHHFPRRNRILSGISLGVIVVEAGMRSGAMVTARMAREQDRELFAVPGPVEKPMSRGPHALIRNGAYLVETVDDVLAQLPPCGNAPPGRAVAGGAPRREELSGLERRVVDALELDPKHIDELVRICNISPTSLFPLLLNL</sequence>
<protein>
    <submittedName>
        <fullName evidence="4">DNA-protecting protein DprA</fullName>
    </submittedName>
</protein>
<dbReference type="InterPro" id="IPR036388">
    <property type="entry name" value="WH-like_DNA-bd_sf"/>
</dbReference>
<dbReference type="GO" id="GO:0009294">
    <property type="term" value="P:DNA-mediated transformation"/>
    <property type="evidence" value="ECO:0007669"/>
    <property type="project" value="InterPro"/>
</dbReference>
<name>A0A7V2AUA0_UNCEI</name>
<dbReference type="EMBL" id="DSEC01000204">
    <property type="protein sequence ID" value="HER43380.1"/>
    <property type="molecule type" value="Genomic_DNA"/>
</dbReference>
<feature type="non-terminal residue" evidence="4">
    <location>
        <position position="349"/>
    </location>
</feature>
<dbReference type="InterPro" id="IPR041614">
    <property type="entry name" value="DprA_WH"/>
</dbReference>
<organism evidence="4">
    <name type="scientific">Eiseniibacteriota bacterium</name>
    <dbReference type="NCBI Taxonomy" id="2212470"/>
    <lineage>
        <taxon>Bacteria</taxon>
        <taxon>Candidatus Eiseniibacteriota</taxon>
    </lineage>
</organism>
<reference evidence="4" key="1">
    <citation type="journal article" date="2020" name="mSystems">
        <title>Genome- and Community-Level Interaction Insights into Carbon Utilization and Element Cycling Functions of Hydrothermarchaeota in Hydrothermal Sediment.</title>
        <authorList>
            <person name="Zhou Z."/>
            <person name="Liu Y."/>
            <person name="Xu W."/>
            <person name="Pan J."/>
            <person name="Luo Z.H."/>
            <person name="Li M."/>
        </authorList>
    </citation>
    <scope>NUCLEOTIDE SEQUENCE [LARGE SCALE GENOMIC DNA]</scope>
    <source>
        <strain evidence="4">SpSt-1233</strain>
    </source>
</reference>
<dbReference type="InterPro" id="IPR003488">
    <property type="entry name" value="DprA"/>
</dbReference>
<dbReference type="Proteomes" id="UP000886069">
    <property type="component" value="Unassembled WGS sequence"/>
</dbReference>
<evidence type="ECO:0000259" key="3">
    <source>
        <dbReference type="Pfam" id="PF17782"/>
    </source>
</evidence>
<accession>A0A7V2AUA0</accession>
<feature type="domain" description="DprA winged helix" evidence="3">
    <location>
        <begin position="305"/>
        <end position="349"/>
    </location>
</feature>
<dbReference type="NCBIfam" id="TIGR00732">
    <property type="entry name" value="dprA"/>
    <property type="match status" value="1"/>
</dbReference>
<dbReference type="PANTHER" id="PTHR43022">
    <property type="entry name" value="PROTEIN SMF"/>
    <property type="match status" value="1"/>
</dbReference>
<proteinExistence type="inferred from homology"/>
<dbReference type="Pfam" id="PF17782">
    <property type="entry name" value="WHD_DprA"/>
    <property type="match status" value="1"/>
</dbReference>
<feature type="domain" description="Smf/DprA SLOG" evidence="2">
    <location>
        <begin position="80"/>
        <end position="288"/>
    </location>
</feature>
<dbReference type="AlphaFoldDB" id="A0A7V2AUA0"/>
<dbReference type="Gene3D" id="3.40.50.450">
    <property type="match status" value="1"/>
</dbReference>
<dbReference type="InterPro" id="IPR057666">
    <property type="entry name" value="DrpA_SLOG"/>
</dbReference>
<dbReference type="Pfam" id="PF02481">
    <property type="entry name" value="DNA_processg_A"/>
    <property type="match status" value="1"/>
</dbReference>